<dbReference type="AlphaFoldDB" id="Q2HRN0"/>
<reference evidence="1" key="1">
    <citation type="submission" date="2005-04" db="EMBL/GenBank/DDBJ databases">
        <authorList>
            <person name="Town C.D."/>
        </authorList>
    </citation>
    <scope>NUCLEOTIDE SEQUENCE</scope>
</reference>
<dbReference type="EMBL" id="AC158464">
    <property type="protein sequence ID" value="ABD33243.1"/>
    <property type="molecule type" value="Genomic_DNA"/>
</dbReference>
<name>Q2HRN0_MEDTR</name>
<reference evidence="1" key="2">
    <citation type="submission" date="2007-03" db="EMBL/GenBank/DDBJ databases">
        <authorList>
            <consortium name="The International Medicago Genome Annotation Group"/>
        </authorList>
    </citation>
    <scope>NUCLEOTIDE SEQUENCE</scope>
</reference>
<organism evidence="1">
    <name type="scientific">Medicago truncatula</name>
    <name type="common">Barrel medic</name>
    <name type="synonym">Medicago tribuloides</name>
    <dbReference type="NCBI Taxonomy" id="3880"/>
    <lineage>
        <taxon>Eukaryota</taxon>
        <taxon>Viridiplantae</taxon>
        <taxon>Streptophyta</taxon>
        <taxon>Embryophyta</taxon>
        <taxon>Tracheophyta</taxon>
        <taxon>Spermatophyta</taxon>
        <taxon>Magnoliopsida</taxon>
        <taxon>eudicotyledons</taxon>
        <taxon>Gunneridae</taxon>
        <taxon>Pentapetalae</taxon>
        <taxon>rosids</taxon>
        <taxon>fabids</taxon>
        <taxon>Fabales</taxon>
        <taxon>Fabaceae</taxon>
        <taxon>Papilionoideae</taxon>
        <taxon>50 kb inversion clade</taxon>
        <taxon>NPAAA clade</taxon>
        <taxon>Hologalegina</taxon>
        <taxon>IRL clade</taxon>
        <taxon>Trifolieae</taxon>
        <taxon>Medicago</taxon>
    </lineage>
</organism>
<evidence type="ECO:0000313" key="1">
    <source>
        <dbReference type="EMBL" id="ABD33243.1"/>
    </source>
</evidence>
<proteinExistence type="predicted"/>
<sequence length="114" mass="13287">MISVESVSHSTCNRIVYQQDQTVINSKQLSNKRITDDTTLVTTSVHIKFKFTGWGSLKFVAAIWWIWRWRNNIVLGDKTWKASDVIRQINLVVEDMVLLSTTNNRSKVYLWSII</sequence>
<accession>Q2HRN0</accession>
<protein>
    <submittedName>
        <fullName evidence="1">Uncharacterized protein</fullName>
    </submittedName>
</protein>
<gene>
    <name evidence="1" type="ORF">MtrDRAFT_AC158464g27v2</name>
</gene>